<feature type="region of interest" description="Disordered" evidence="1">
    <location>
        <begin position="311"/>
        <end position="392"/>
    </location>
</feature>
<name>A0A8H3GAI1_9LECA</name>
<evidence type="ECO:0000313" key="4">
    <source>
        <dbReference type="Proteomes" id="UP000664534"/>
    </source>
</evidence>
<feature type="compositionally biased region" description="Polar residues" evidence="1">
    <location>
        <begin position="318"/>
        <end position="331"/>
    </location>
</feature>
<evidence type="ECO:0000313" key="3">
    <source>
        <dbReference type="EMBL" id="CAF9936103.1"/>
    </source>
</evidence>
<feature type="region of interest" description="Disordered" evidence="1">
    <location>
        <begin position="225"/>
        <end position="276"/>
    </location>
</feature>
<accession>A0A8H3GAI1</accession>
<feature type="compositionally biased region" description="Basic residues" evidence="1">
    <location>
        <begin position="332"/>
        <end position="341"/>
    </location>
</feature>
<dbReference type="OrthoDB" id="5412288at2759"/>
<dbReference type="InterPro" id="IPR019622">
    <property type="entry name" value="Rrn9_dom"/>
</dbReference>
<feature type="compositionally biased region" description="Polar residues" evidence="1">
    <location>
        <begin position="47"/>
        <end position="62"/>
    </location>
</feature>
<feature type="region of interest" description="Disordered" evidence="1">
    <location>
        <begin position="138"/>
        <end position="168"/>
    </location>
</feature>
<keyword evidence="4" id="KW-1185">Reference proteome</keyword>
<feature type="compositionally biased region" description="Basic and acidic residues" evidence="1">
    <location>
        <begin position="364"/>
        <end position="378"/>
    </location>
</feature>
<gene>
    <name evidence="3" type="ORF">IMSHALPRED_010464</name>
</gene>
<feature type="domain" description="Rrn9" evidence="2">
    <location>
        <begin position="118"/>
        <end position="185"/>
    </location>
</feature>
<dbReference type="EMBL" id="CAJPDT010000088">
    <property type="protein sequence ID" value="CAF9936103.1"/>
    <property type="molecule type" value="Genomic_DNA"/>
</dbReference>
<evidence type="ECO:0000256" key="1">
    <source>
        <dbReference type="SAM" id="MobiDB-lite"/>
    </source>
</evidence>
<feature type="region of interest" description="Disordered" evidence="1">
    <location>
        <begin position="1"/>
        <end position="109"/>
    </location>
</feature>
<feature type="compositionally biased region" description="Polar residues" evidence="1">
    <location>
        <begin position="10"/>
        <end position="23"/>
    </location>
</feature>
<protein>
    <recommendedName>
        <fullName evidence="2">Rrn9 domain-containing protein</fullName>
    </recommendedName>
</protein>
<feature type="compositionally biased region" description="Polar residues" evidence="1">
    <location>
        <begin position="466"/>
        <end position="481"/>
    </location>
</feature>
<proteinExistence type="predicted"/>
<dbReference type="Proteomes" id="UP000664534">
    <property type="component" value="Unassembled WGS sequence"/>
</dbReference>
<reference evidence="3" key="1">
    <citation type="submission" date="2021-03" db="EMBL/GenBank/DDBJ databases">
        <authorList>
            <person name="Tagirdzhanova G."/>
        </authorList>
    </citation>
    <scope>NUCLEOTIDE SEQUENCE</scope>
</reference>
<comment type="caution">
    <text evidence="3">The sequence shown here is derived from an EMBL/GenBank/DDBJ whole genome shotgun (WGS) entry which is preliminary data.</text>
</comment>
<dbReference type="Pfam" id="PF10680">
    <property type="entry name" value="RRN9"/>
    <property type="match status" value="1"/>
</dbReference>
<organism evidence="3 4">
    <name type="scientific">Imshaugia aleurites</name>
    <dbReference type="NCBI Taxonomy" id="172621"/>
    <lineage>
        <taxon>Eukaryota</taxon>
        <taxon>Fungi</taxon>
        <taxon>Dikarya</taxon>
        <taxon>Ascomycota</taxon>
        <taxon>Pezizomycotina</taxon>
        <taxon>Lecanoromycetes</taxon>
        <taxon>OSLEUM clade</taxon>
        <taxon>Lecanoromycetidae</taxon>
        <taxon>Lecanorales</taxon>
        <taxon>Lecanorineae</taxon>
        <taxon>Parmeliaceae</taxon>
        <taxon>Imshaugia</taxon>
    </lineage>
</organism>
<sequence>MSSSEDDGQIASTPPLQSAQRQANELYAENEDPSLASGYLSDALSDRATSLKGSPYQDSSAGIDSRAEQSNAEDEHQDFLDENSQDSTSLPPRSNKFRGPPSTWRNWTAPERDLSASLDQLQAKDLSVHLYNSFKLKQRNSKWGPGRQPQSSNDAEAHKGSKWIPPKVWTAWPLPPGIVPREQDESRWEEDTVLPVLYRTRQRRPGQHLQETLVAQVLRKAKERFHHRSWEGAPHSSTNSTPQRERSQGRERDSNGKFCDKEDHDVSDQKPVVMSDDQRASEILQATVQHMMTKLDDLLLGLHHARSAYLQAEDSDTDSLSQKSQRSTSRGRPQKRKRKSSNPHGDAEASHVNQAHPSSDTDEDRPSKKSSSSKDKVQNARSVSCRSRSRNFRSRKARLGLRDWSDVLGVASMTAWHQGVVGNAAARCAALFGEGIKFRTLEEGKAPEEHLYLPDASPSIPREHSQNNTWRASEGPSNGSGSLVAGGVHLDDFLKPIEKKKSWVYKKSKQSKRRQPSNKPRE</sequence>
<feature type="region of interest" description="Disordered" evidence="1">
    <location>
        <begin position="453"/>
        <end position="485"/>
    </location>
</feature>
<evidence type="ECO:0000259" key="2">
    <source>
        <dbReference type="Pfam" id="PF10680"/>
    </source>
</evidence>
<feature type="compositionally biased region" description="Basic and acidic residues" evidence="1">
    <location>
        <begin position="243"/>
        <end position="268"/>
    </location>
</feature>
<dbReference type="AlphaFoldDB" id="A0A8H3GAI1"/>